<keyword evidence="4 9" id="KW-0863">Zinc-finger</keyword>
<reference evidence="12 13" key="1">
    <citation type="journal article" date="2019" name="Sci. Rep.">
        <title>A high-quality genome of Eragrostis curvula grass provides insights into Poaceae evolution and supports new strategies to enhance forage quality.</title>
        <authorList>
            <person name="Carballo J."/>
            <person name="Santos B.A.C.M."/>
            <person name="Zappacosta D."/>
            <person name="Garbus I."/>
            <person name="Selva J.P."/>
            <person name="Gallo C.A."/>
            <person name="Diaz A."/>
            <person name="Albertini E."/>
            <person name="Caccamo M."/>
            <person name="Echenique V."/>
        </authorList>
    </citation>
    <scope>NUCLEOTIDE SEQUENCE [LARGE SCALE GENOMIC DNA]</scope>
    <source>
        <strain evidence="13">cv. Victoria</strain>
        <tissue evidence="12">Leaf</tissue>
    </source>
</reference>
<proteinExistence type="inferred from homology"/>
<evidence type="ECO:0000256" key="9">
    <source>
        <dbReference type="PIRSR" id="PIRSR005586-2"/>
    </source>
</evidence>
<dbReference type="GO" id="GO:0006363">
    <property type="term" value="P:termination of RNA polymerase I transcription"/>
    <property type="evidence" value="ECO:0007669"/>
    <property type="project" value="TreeGrafter"/>
</dbReference>
<dbReference type="PANTHER" id="PTHR11239">
    <property type="entry name" value="DNA-DIRECTED RNA POLYMERASE"/>
    <property type="match status" value="1"/>
</dbReference>
<evidence type="ECO:0000256" key="4">
    <source>
        <dbReference type="ARBA" id="ARBA00022771"/>
    </source>
</evidence>
<feature type="binding site" evidence="8">
    <location>
        <position position="75"/>
    </location>
    <ligand>
        <name>Zn(2+)</name>
        <dbReference type="ChEBI" id="CHEBI:29105"/>
        <label>2</label>
    </ligand>
</feature>
<keyword evidence="6 7" id="KW-0539">Nucleus</keyword>
<keyword evidence="7" id="KW-0804">Transcription</keyword>
<evidence type="ECO:0000259" key="11">
    <source>
        <dbReference type="PROSITE" id="PS51133"/>
    </source>
</evidence>
<accession>A0A5J9WBX5</accession>
<name>A0A5J9WBX5_9POAL</name>
<keyword evidence="10" id="KW-0732">Signal</keyword>
<keyword evidence="5 8" id="KW-0862">Zinc</keyword>
<evidence type="ECO:0000256" key="3">
    <source>
        <dbReference type="ARBA" id="ARBA00022723"/>
    </source>
</evidence>
<feature type="binding site" evidence="8">
    <location>
        <position position="26"/>
    </location>
    <ligand>
        <name>Zn(2+)</name>
        <dbReference type="ChEBI" id="CHEBI:29105"/>
        <label>1</label>
    </ligand>
</feature>
<feature type="binding site" evidence="8">
    <location>
        <position position="100"/>
    </location>
    <ligand>
        <name>Zn(2+)</name>
        <dbReference type="ChEBI" id="CHEBI:29105"/>
        <label>2</label>
    </ligand>
</feature>
<feature type="chain" id="PRO_5023856375" description="DNA-directed RNA polymerase subunit" evidence="10">
    <location>
        <begin position="27"/>
        <end position="111"/>
    </location>
</feature>
<dbReference type="InterPro" id="IPR034004">
    <property type="entry name" value="Zn_ribbon_RPA12_C"/>
</dbReference>
<dbReference type="Gramene" id="TVU45415">
    <property type="protein sequence ID" value="TVU45415"/>
    <property type="gene ID" value="EJB05_04902"/>
</dbReference>
<evidence type="ECO:0000256" key="2">
    <source>
        <dbReference type="ARBA" id="ARBA00022478"/>
    </source>
</evidence>
<evidence type="ECO:0000313" key="13">
    <source>
        <dbReference type="Proteomes" id="UP000324897"/>
    </source>
</evidence>
<dbReference type="EMBL" id="RWGY01000004">
    <property type="protein sequence ID" value="TVU45415.1"/>
    <property type="molecule type" value="Genomic_DNA"/>
</dbReference>
<evidence type="ECO:0000256" key="10">
    <source>
        <dbReference type="SAM" id="SignalP"/>
    </source>
</evidence>
<keyword evidence="2 7" id="KW-0240">DNA-directed RNA polymerase</keyword>
<keyword evidence="3 8" id="KW-0479">Metal-binding</keyword>
<evidence type="ECO:0000313" key="12">
    <source>
        <dbReference type="EMBL" id="TVU45415.1"/>
    </source>
</evidence>
<dbReference type="Proteomes" id="UP000324897">
    <property type="component" value="Chromosome 5"/>
</dbReference>
<comment type="caution">
    <text evidence="12">The sequence shown here is derived from an EMBL/GenBank/DDBJ whole genome shotgun (WGS) entry which is preliminary data.</text>
</comment>
<feature type="binding site" evidence="8">
    <location>
        <position position="12"/>
    </location>
    <ligand>
        <name>Zn(2+)</name>
        <dbReference type="ChEBI" id="CHEBI:29105"/>
        <label>1</label>
    </ligand>
</feature>
<dbReference type="InterPro" id="IPR012164">
    <property type="entry name" value="Rpa12/Rpb9/Rpc10/TFS"/>
</dbReference>
<dbReference type="PROSITE" id="PS51133">
    <property type="entry name" value="ZF_TFIIS_2"/>
    <property type="match status" value="1"/>
</dbReference>
<dbReference type="SMART" id="SM00440">
    <property type="entry name" value="ZnF_C2C2"/>
    <property type="match status" value="1"/>
</dbReference>
<dbReference type="PROSITE" id="PS00466">
    <property type="entry name" value="ZF_TFIIS_1"/>
    <property type="match status" value="1"/>
</dbReference>
<dbReference type="GO" id="GO:0003899">
    <property type="term" value="F:DNA-directed RNA polymerase activity"/>
    <property type="evidence" value="ECO:0007669"/>
    <property type="project" value="InterPro"/>
</dbReference>
<dbReference type="Pfam" id="PF01096">
    <property type="entry name" value="Zn_ribbon_TFIIS"/>
    <property type="match status" value="1"/>
</dbReference>
<evidence type="ECO:0000256" key="6">
    <source>
        <dbReference type="ARBA" id="ARBA00023242"/>
    </source>
</evidence>
<comment type="subcellular location">
    <subcellularLocation>
        <location evidence="1">Nucleus</location>
        <location evidence="1">Nucleolus</location>
    </subcellularLocation>
</comment>
<gene>
    <name evidence="12" type="ORF">EJB05_04902</name>
</gene>
<evidence type="ECO:0000256" key="5">
    <source>
        <dbReference type="ARBA" id="ARBA00022833"/>
    </source>
</evidence>
<dbReference type="GO" id="GO:0003676">
    <property type="term" value="F:nucleic acid binding"/>
    <property type="evidence" value="ECO:0007669"/>
    <property type="project" value="InterPro"/>
</dbReference>
<feature type="binding site" evidence="8">
    <location>
        <position position="15"/>
    </location>
    <ligand>
        <name>Zn(2+)</name>
        <dbReference type="ChEBI" id="CHEBI:29105"/>
        <label>1</label>
    </ligand>
</feature>
<feature type="signal peptide" evidence="10">
    <location>
        <begin position="1"/>
        <end position="26"/>
    </location>
</feature>
<feature type="binding site" evidence="8">
    <location>
        <position position="29"/>
    </location>
    <ligand>
        <name>Zn(2+)</name>
        <dbReference type="ChEBI" id="CHEBI:29105"/>
        <label>1</label>
    </ligand>
</feature>
<dbReference type="GO" id="GO:0005736">
    <property type="term" value="C:RNA polymerase I complex"/>
    <property type="evidence" value="ECO:0007669"/>
    <property type="project" value="TreeGrafter"/>
</dbReference>
<dbReference type="Gene3D" id="2.20.25.10">
    <property type="match status" value="1"/>
</dbReference>
<sequence>MAFWQSFDFLFCGLCGTLLRFDSVRCATCPLCGFKRKAKEIAGKETWYSVDVEVESALEEVAMERPLLSTPCPKCGQLKVRYYSRQMRSADEGQTVFNECGGCGHNWSENT</sequence>
<dbReference type="SUPFAM" id="SSF57783">
    <property type="entry name" value="Zinc beta-ribbon"/>
    <property type="match status" value="1"/>
</dbReference>
<protein>
    <recommendedName>
        <fullName evidence="7">DNA-directed RNA polymerase subunit</fullName>
    </recommendedName>
</protein>
<feature type="binding site" evidence="8">
    <location>
        <position position="72"/>
    </location>
    <ligand>
        <name>Zn(2+)</name>
        <dbReference type="ChEBI" id="CHEBI:29105"/>
        <label>2</label>
    </ligand>
</feature>
<organism evidence="12 13">
    <name type="scientific">Eragrostis curvula</name>
    <name type="common">weeping love grass</name>
    <dbReference type="NCBI Taxonomy" id="38414"/>
    <lineage>
        <taxon>Eukaryota</taxon>
        <taxon>Viridiplantae</taxon>
        <taxon>Streptophyta</taxon>
        <taxon>Embryophyta</taxon>
        <taxon>Tracheophyta</taxon>
        <taxon>Spermatophyta</taxon>
        <taxon>Magnoliopsida</taxon>
        <taxon>Liliopsida</taxon>
        <taxon>Poales</taxon>
        <taxon>Poaceae</taxon>
        <taxon>PACMAD clade</taxon>
        <taxon>Chloridoideae</taxon>
        <taxon>Eragrostideae</taxon>
        <taxon>Eragrostidinae</taxon>
        <taxon>Eragrostis</taxon>
    </lineage>
</organism>
<dbReference type="OrthoDB" id="10056816at2759"/>
<feature type="zinc finger region" description="C4-type" evidence="9">
    <location>
        <begin position="12"/>
        <end position="29"/>
    </location>
</feature>
<dbReference type="InterPro" id="IPR001222">
    <property type="entry name" value="Znf_TFIIS"/>
</dbReference>
<keyword evidence="13" id="KW-1185">Reference proteome</keyword>
<evidence type="ECO:0000256" key="1">
    <source>
        <dbReference type="ARBA" id="ARBA00004604"/>
    </source>
</evidence>
<dbReference type="CDD" id="cd10507">
    <property type="entry name" value="Zn-ribbon_RPA12"/>
    <property type="match status" value="1"/>
</dbReference>
<comment type="similarity">
    <text evidence="7">Belongs to the archaeal rpoM/eukaryotic RPA12/RPB9/RPC11 RNA polymerase family.</text>
</comment>
<dbReference type="PANTHER" id="PTHR11239:SF14">
    <property type="entry name" value="DNA-DIRECTED RNA POLYMERASE I SUBUNIT RPA12"/>
    <property type="match status" value="1"/>
</dbReference>
<feature type="domain" description="TFIIS-type" evidence="11">
    <location>
        <begin position="68"/>
        <end position="108"/>
    </location>
</feature>
<dbReference type="GO" id="GO:0008270">
    <property type="term" value="F:zinc ion binding"/>
    <property type="evidence" value="ECO:0007669"/>
    <property type="project" value="UniProtKB-KW"/>
</dbReference>
<dbReference type="PIRSF" id="PIRSF005586">
    <property type="entry name" value="RNApol_RpoM"/>
    <property type="match status" value="1"/>
</dbReference>
<feature type="binding site" evidence="8">
    <location>
        <position position="103"/>
    </location>
    <ligand>
        <name>Zn(2+)</name>
        <dbReference type="ChEBI" id="CHEBI:29105"/>
        <label>2</label>
    </ligand>
</feature>
<comment type="function">
    <text evidence="7">DNA-dependent RNA polymerase catalyzes the transcription of DNA into RNA using the four ribonucleoside triphosphates as substrates.</text>
</comment>
<dbReference type="AlphaFoldDB" id="A0A5J9WBX5"/>
<evidence type="ECO:0000256" key="7">
    <source>
        <dbReference type="PIRNR" id="PIRNR005586"/>
    </source>
</evidence>
<evidence type="ECO:0000256" key="8">
    <source>
        <dbReference type="PIRSR" id="PIRSR005586-1"/>
    </source>
</evidence>